<keyword evidence="4" id="KW-0496">Mitochondrion</keyword>
<keyword evidence="2 7" id="KW-0812">Transmembrane</keyword>
<dbReference type="AlphaFoldDB" id="A0AAD9R069"/>
<gene>
    <name evidence="9" type="ORF">P5673_005111</name>
</gene>
<sequence>MAPTAQQLSAEWASEAEKETESDRLIRKSKQSPFVPIGVAGTVAAIVWGAIAYKNRGPAMTTSRYLMRLRVIAQSCVVGSIMAGIGVTALQDKLEAKSKDNE</sequence>
<dbReference type="GO" id="GO:0097250">
    <property type="term" value="P:mitochondrial respirasome assembly"/>
    <property type="evidence" value="ECO:0007669"/>
    <property type="project" value="TreeGrafter"/>
</dbReference>
<evidence type="ECO:0000256" key="6">
    <source>
        <dbReference type="SAM" id="MobiDB-lite"/>
    </source>
</evidence>
<dbReference type="Gene3D" id="6.10.140.1320">
    <property type="match status" value="1"/>
</dbReference>
<feature type="domain" description="HIG1" evidence="8">
    <location>
        <begin position="6"/>
        <end position="99"/>
    </location>
</feature>
<evidence type="ECO:0000256" key="4">
    <source>
        <dbReference type="ARBA" id="ARBA00023128"/>
    </source>
</evidence>
<dbReference type="InterPro" id="IPR050355">
    <property type="entry name" value="RCF1"/>
</dbReference>
<proteinExistence type="predicted"/>
<feature type="region of interest" description="Disordered" evidence="6">
    <location>
        <begin position="1"/>
        <end position="27"/>
    </location>
</feature>
<feature type="transmembrane region" description="Helical" evidence="7">
    <location>
        <begin position="34"/>
        <end position="51"/>
    </location>
</feature>
<dbReference type="PANTHER" id="PTHR12297">
    <property type="entry name" value="HYPOXIA-INDUCBILE GENE 1 HIG1 -RELATED"/>
    <property type="match status" value="1"/>
</dbReference>
<organism evidence="9 10">
    <name type="scientific">Acropora cervicornis</name>
    <name type="common">Staghorn coral</name>
    <dbReference type="NCBI Taxonomy" id="6130"/>
    <lineage>
        <taxon>Eukaryota</taxon>
        <taxon>Metazoa</taxon>
        <taxon>Cnidaria</taxon>
        <taxon>Anthozoa</taxon>
        <taxon>Hexacorallia</taxon>
        <taxon>Scleractinia</taxon>
        <taxon>Astrocoeniina</taxon>
        <taxon>Acroporidae</taxon>
        <taxon>Acropora</taxon>
    </lineage>
</organism>
<feature type="compositionally biased region" description="Basic and acidic residues" evidence="6">
    <location>
        <begin position="15"/>
        <end position="26"/>
    </location>
</feature>
<keyword evidence="3 7" id="KW-1133">Transmembrane helix</keyword>
<evidence type="ECO:0000259" key="8">
    <source>
        <dbReference type="PROSITE" id="PS51503"/>
    </source>
</evidence>
<dbReference type="Pfam" id="PF04588">
    <property type="entry name" value="HIG_1_N"/>
    <property type="match status" value="1"/>
</dbReference>
<evidence type="ECO:0000313" key="9">
    <source>
        <dbReference type="EMBL" id="KAK2570321.1"/>
    </source>
</evidence>
<keyword evidence="5 7" id="KW-0472">Membrane</keyword>
<dbReference type="PANTHER" id="PTHR12297:SF3">
    <property type="entry name" value="HIG1 DOMAIN FAMILY MEMBER 1A"/>
    <property type="match status" value="1"/>
</dbReference>
<feature type="transmembrane region" description="Helical" evidence="7">
    <location>
        <begin position="71"/>
        <end position="90"/>
    </location>
</feature>
<dbReference type="Proteomes" id="UP001249851">
    <property type="component" value="Unassembled WGS sequence"/>
</dbReference>
<name>A0AAD9R069_ACRCE</name>
<evidence type="ECO:0000256" key="2">
    <source>
        <dbReference type="ARBA" id="ARBA00022692"/>
    </source>
</evidence>
<comment type="caution">
    <text evidence="9">The sequence shown here is derived from an EMBL/GenBank/DDBJ whole genome shotgun (WGS) entry which is preliminary data.</text>
</comment>
<dbReference type="PROSITE" id="PS51503">
    <property type="entry name" value="HIG1"/>
    <property type="match status" value="1"/>
</dbReference>
<reference evidence="9" key="2">
    <citation type="journal article" date="2023" name="Science">
        <title>Genomic signatures of disease resistance in endangered staghorn corals.</title>
        <authorList>
            <person name="Vollmer S.V."/>
            <person name="Selwyn J.D."/>
            <person name="Despard B.A."/>
            <person name="Roesel C.L."/>
        </authorList>
    </citation>
    <scope>NUCLEOTIDE SEQUENCE</scope>
    <source>
        <strain evidence="9">K2</strain>
    </source>
</reference>
<accession>A0AAD9R069</accession>
<evidence type="ECO:0000256" key="5">
    <source>
        <dbReference type="ARBA" id="ARBA00023136"/>
    </source>
</evidence>
<dbReference type="EMBL" id="JARQWQ010000008">
    <property type="protein sequence ID" value="KAK2570321.1"/>
    <property type="molecule type" value="Genomic_DNA"/>
</dbReference>
<comment type="subcellular location">
    <subcellularLocation>
        <location evidence="1">Mitochondrion membrane</location>
    </subcellularLocation>
</comment>
<reference evidence="9" key="1">
    <citation type="journal article" date="2023" name="G3 (Bethesda)">
        <title>Whole genome assembly and annotation of the endangered Caribbean coral Acropora cervicornis.</title>
        <authorList>
            <person name="Selwyn J.D."/>
            <person name="Vollmer S.V."/>
        </authorList>
    </citation>
    <scope>NUCLEOTIDE SEQUENCE</scope>
    <source>
        <strain evidence="9">K2</strain>
    </source>
</reference>
<keyword evidence="10" id="KW-1185">Reference proteome</keyword>
<evidence type="ECO:0000256" key="1">
    <source>
        <dbReference type="ARBA" id="ARBA00004325"/>
    </source>
</evidence>
<dbReference type="GO" id="GO:0031966">
    <property type="term" value="C:mitochondrial membrane"/>
    <property type="evidence" value="ECO:0007669"/>
    <property type="project" value="UniProtKB-SubCell"/>
</dbReference>
<dbReference type="InterPro" id="IPR007667">
    <property type="entry name" value="Hypoxia_induced_domain"/>
</dbReference>
<evidence type="ECO:0000256" key="7">
    <source>
        <dbReference type="SAM" id="Phobius"/>
    </source>
</evidence>
<evidence type="ECO:0000313" key="10">
    <source>
        <dbReference type="Proteomes" id="UP001249851"/>
    </source>
</evidence>
<evidence type="ECO:0000256" key="3">
    <source>
        <dbReference type="ARBA" id="ARBA00022989"/>
    </source>
</evidence>
<protein>
    <submittedName>
        <fullName evidence="9">HIG1 domain family member 1C</fullName>
    </submittedName>
</protein>